<feature type="transmembrane region" description="Helical" evidence="1">
    <location>
        <begin position="42"/>
        <end position="60"/>
    </location>
</feature>
<keyword evidence="1" id="KW-1133">Transmembrane helix</keyword>
<dbReference type="eggNOG" id="ENOG5031UP9">
    <property type="taxonomic scope" value="Bacteria"/>
</dbReference>
<feature type="domain" description="YcxB-like C-terminal" evidence="2">
    <location>
        <begin position="146"/>
        <end position="198"/>
    </location>
</feature>
<gene>
    <name evidence="3" type="ORF">MOMA_05761</name>
</gene>
<comment type="caution">
    <text evidence="3">The sequence shown here is derived from an EMBL/GenBank/DDBJ whole genome shotgun (WGS) entry which is preliminary data.</text>
</comment>
<evidence type="ECO:0000313" key="3">
    <source>
        <dbReference type="EMBL" id="ELA08042.1"/>
    </source>
</evidence>
<dbReference type="Proteomes" id="UP000023795">
    <property type="component" value="Unassembled WGS sequence"/>
</dbReference>
<reference evidence="3 4" key="1">
    <citation type="journal article" date="2013" name="Genome Announc.">
        <title>Genome Sequence of Moraxella macacae 0408225, a Novel Bacterial Species Isolated from a Cynomolgus Macaque with Epistaxis.</title>
        <authorList>
            <person name="Ladner J.T."/>
            <person name="Whitehouse C.A."/>
            <person name="Koroleva G.I."/>
            <person name="Palacios G.F."/>
        </authorList>
    </citation>
    <scope>NUCLEOTIDE SEQUENCE [LARGE SCALE GENOMIC DNA]</scope>
    <source>
        <strain evidence="3 4">0408225</strain>
    </source>
</reference>
<keyword evidence="1" id="KW-0812">Transmembrane</keyword>
<accession>L2F4V4</accession>
<feature type="transmembrane region" description="Helical" evidence="1">
    <location>
        <begin position="66"/>
        <end position="86"/>
    </location>
</feature>
<keyword evidence="4" id="KW-1185">Reference proteome</keyword>
<dbReference type="Pfam" id="PF14317">
    <property type="entry name" value="YcxB"/>
    <property type="match status" value="1"/>
</dbReference>
<evidence type="ECO:0000313" key="4">
    <source>
        <dbReference type="Proteomes" id="UP000023795"/>
    </source>
</evidence>
<name>L2F4V4_9GAMM</name>
<dbReference type="InterPro" id="IPR025588">
    <property type="entry name" value="YcxB-like_C"/>
</dbReference>
<evidence type="ECO:0000259" key="2">
    <source>
        <dbReference type="Pfam" id="PF14317"/>
    </source>
</evidence>
<dbReference type="PATRIC" id="fig|1230338.3.peg.1225"/>
<dbReference type="EMBL" id="ANIN01000002">
    <property type="protein sequence ID" value="ELA08042.1"/>
    <property type="molecule type" value="Genomic_DNA"/>
</dbReference>
<protein>
    <recommendedName>
        <fullName evidence="2">YcxB-like C-terminal domain-containing protein</fullName>
    </recommendedName>
</protein>
<evidence type="ECO:0000256" key="1">
    <source>
        <dbReference type="SAM" id="Phobius"/>
    </source>
</evidence>
<dbReference type="AlphaFoldDB" id="L2F4V4"/>
<keyword evidence="1" id="KW-0472">Membrane</keyword>
<dbReference type="OrthoDB" id="6703961at2"/>
<dbReference type="STRING" id="1230338.MOMA_05761"/>
<sequence>MALYPYTLQPVDLNLTQAEFRQAQTQLFDSNNQQLMKIGIKTWVIVAIVGAIALAGIVFLQGYSSIIFWLMLVGVAIYLLARTYGLKWYAKQEFEKQMTAQPMPDEMKTMKIGIQQHGLVMSMPLNNMPKMPKGYNQPLVRGNQMQQAIIKWDNISNWQETTDFIVMMFDVQGQRGSQIIPKRLEKQKFPIETLKNHLQEYVGIQGFDLKDSQNHNKA</sequence>
<organism evidence="3 4">
    <name type="scientific">Moraxella macacae 0408225</name>
    <dbReference type="NCBI Taxonomy" id="1230338"/>
    <lineage>
        <taxon>Bacteria</taxon>
        <taxon>Pseudomonadati</taxon>
        <taxon>Pseudomonadota</taxon>
        <taxon>Gammaproteobacteria</taxon>
        <taxon>Moraxellales</taxon>
        <taxon>Moraxellaceae</taxon>
        <taxon>Moraxella</taxon>
    </lineage>
</organism>
<dbReference type="RefSeq" id="WP_009501554.1">
    <property type="nucleotide sequence ID" value="NZ_ANIN01000002.1"/>
</dbReference>
<proteinExistence type="predicted"/>